<proteinExistence type="predicted"/>
<dbReference type="AlphaFoldDB" id="A0A8T8WWY9"/>
<reference evidence="1 2" key="1">
    <citation type="submission" date="2018-02" db="EMBL/GenBank/DDBJ databases">
        <title>The genomes of Aspergillus section Nigri reveals drivers in fungal speciation.</title>
        <authorList>
            <consortium name="DOE Joint Genome Institute"/>
            <person name="Vesth T.C."/>
            <person name="Nybo J."/>
            <person name="Theobald S."/>
            <person name="Brandl J."/>
            <person name="Frisvad J.C."/>
            <person name="Nielsen K.F."/>
            <person name="Lyhne E.K."/>
            <person name="Kogle M.E."/>
            <person name="Kuo A."/>
            <person name="Riley R."/>
            <person name="Clum A."/>
            <person name="Nolan M."/>
            <person name="Lipzen A."/>
            <person name="Salamov A."/>
            <person name="Henrissat B."/>
            <person name="Wiebenga A."/>
            <person name="De vries R.P."/>
            <person name="Grigoriev I.V."/>
            <person name="Mortensen U.H."/>
            <person name="Andersen M.R."/>
            <person name="Baker S.E."/>
        </authorList>
    </citation>
    <scope>NUCLEOTIDE SEQUENCE [LARGE SCALE GENOMIC DNA]</scope>
    <source>
        <strain evidence="1 2">CBS 114.51</strain>
    </source>
</reference>
<dbReference type="RefSeq" id="XP_025526262.1">
    <property type="nucleotide sequence ID" value="XM_025672357.1"/>
</dbReference>
<dbReference type="EMBL" id="KZ824804">
    <property type="protein sequence ID" value="RAH80368.1"/>
    <property type="molecule type" value="Genomic_DNA"/>
</dbReference>
<organism evidence="1 2">
    <name type="scientific">Aspergillus japonicus CBS 114.51</name>
    <dbReference type="NCBI Taxonomy" id="1448312"/>
    <lineage>
        <taxon>Eukaryota</taxon>
        <taxon>Fungi</taxon>
        <taxon>Dikarya</taxon>
        <taxon>Ascomycota</taxon>
        <taxon>Pezizomycotina</taxon>
        <taxon>Eurotiomycetes</taxon>
        <taxon>Eurotiomycetidae</taxon>
        <taxon>Eurotiales</taxon>
        <taxon>Aspergillaceae</taxon>
        <taxon>Aspergillus</taxon>
        <taxon>Aspergillus subgen. Circumdati</taxon>
    </lineage>
</organism>
<dbReference type="GeneID" id="37176049"/>
<evidence type="ECO:0000313" key="1">
    <source>
        <dbReference type="EMBL" id="RAH80368.1"/>
    </source>
</evidence>
<name>A0A8T8WWY9_ASPJA</name>
<dbReference type="OrthoDB" id="4488940at2759"/>
<sequence>MPLLYVNHESHSVALDWLNKHRPLRKRFLHRGTFLLTRPFFAEDDTLYLGLDPAAPDYEDHLRSYPNFQHLAVSESLFLADPTRLCYLVDRFFFQCRSFSIIIASGPTPYSSDLPKTEKMVERWEIDSPRETILKWENRRGEVPRLCNTVARQWLCRNLTIVEAVRAVKR</sequence>
<protein>
    <submittedName>
        <fullName evidence="1">Uncharacterized protein</fullName>
    </submittedName>
</protein>
<keyword evidence="2" id="KW-1185">Reference proteome</keyword>
<accession>A0A8T8WWY9</accession>
<dbReference type="Proteomes" id="UP000249497">
    <property type="component" value="Unassembled WGS sequence"/>
</dbReference>
<evidence type="ECO:0000313" key="2">
    <source>
        <dbReference type="Proteomes" id="UP000249497"/>
    </source>
</evidence>
<gene>
    <name evidence="1" type="ORF">BO86DRAFT_390344</name>
</gene>